<comment type="caution">
    <text evidence="1">The sequence shown here is derived from an EMBL/GenBank/DDBJ whole genome shotgun (WGS) entry which is preliminary data.</text>
</comment>
<protein>
    <submittedName>
        <fullName evidence="1">Uncharacterized protein</fullName>
    </submittedName>
</protein>
<organism evidence="1 2">
    <name type="scientific">Cirrhinus mrigala</name>
    <name type="common">Mrigala</name>
    <dbReference type="NCBI Taxonomy" id="683832"/>
    <lineage>
        <taxon>Eukaryota</taxon>
        <taxon>Metazoa</taxon>
        <taxon>Chordata</taxon>
        <taxon>Craniata</taxon>
        <taxon>Vertebrata</taxon>
        <taxon>Euteleostomi</taxon>
        <taxon>Actinopterygii</taxon>
        <taxon>Neopterygii</taxon>
        <taxon>Teleostei</taxon>
        <taxon>Ostariophysi</taxon>
        <taxon>Cypriniformes</taxon>
        <taxon>Cyprinidae</taxon>
        <taxon>Labeoninae</taxon>
        <taxon>Labeonini</taxon>
        <taxon>Cirrhinus</taxon>
    </lineage>
</organism>
<proteinExistence type="predicted"/>
<reference evidence="1 2" key="1">
    <citation type="submission" date="2024-05" db="EMBL/GenBank/DDBJ databases">
        <title>Genome sequencing and assembly of Indian major carp, Cirrhinus mrigala (Hamilton, 1822).</title>
        <authorList>
            <person name="Mohindra V."/>
            <person name="Chowdhury L.M."/>
            <person name="Lal K."/>
            <person name="Jena J.K."/>
        </authorList>
    </citation>
    <scope>NUCLEOTIDE SEQUENCE [LARGE SCALE GENOMIC DNA]</scope>
    <source>
        <strain evidence="1">CM1030</strain>
        <tissue evidence="1">Blood</tissue>
    </source>
</reference>
<name>A0ABD0RXS4_CIRMR</name>
<keyword evidence="2" id="KW-1185">Reference proteome</keyword>
<accession>A0ABD0RXS4</accession>
<gene>
    <name evidence="1" type="ORF">M9458_001372</name>
</gene>
<dbReference type="EMBL" id="JAMKFB020000001">
    <property type="protein sequence ID" value="KAL0203354.1"/>
    <property type="molecule type" value="Genomic_DNA"/>
</dbReference>
<evidence type="ECO:0000313" key="1">
    <source>
        <dbReference type="EMBL" id="KAL0203354.1"/>
    </source>
</evidence>
<dbReference type="Proteomes" id="UP001529510">
    <property type="component" value="Unassembled WGS sequence"/>
</dbReference>
<dbReference type="AlphaFoldDB" id="A0ABD0RXS4"/>
<evidence type="ECO:0000313" key="2">
    <source>
        <dbReference type="Proteomes" id="UP001529510"/>
    </source>
</evidence>
<feature type="non-terminal residue" evidence="1">
    <location>
        <position position="57"/>
    </location>
</feature>
<feature type="non-terminal residue" evidence="1">
    <location>
        <position position="1"/>
    </location>
</feature>
<sequence length="57" mass="6007">RICRWCRTTKSYTHYGQPNAVPVSIPCSYTMTDPVGPVVPVAPAVPVAPDGPGNPGQ</sequence>